<feature type="compositionally biased region" description="Low complexity" evidence="1">
    <location>
        <begin position="57"/>
        <end position="71"/>
    </location>
</feature>
<evidence type="ECO:0000256" key="1">
    <source>
        <dbReference type="SAM" id="MobiDB-lite"/>
    </source>
</evidence>
<name>A0ABP7GTL7_9ACTN</name>
<evidence type="ECO:0000313" key="3">
    <source>
        <dbReference type="Proteomes" id="UP001501009"/>
    </source>
</evidence>
<proteinExistence type="predicted"/>
<keyword evidence="3" id="KW-1185">Reference proteome</keyword>
<accession>A0ABP7GTL7</accession>
<organism evidence="2 3">
    <name type="scientific">Streptomyces coacervatus</name>
    <dbReference type="NCBI Taxonomy" id="647381"/>
    <lineage>
        <taxon>Bacteria</taxon>
        <taxon>Bacillati</taxon>
        <taxon>Actinomycetota</taxon>
        <taxon>Actinomycetes</taxon>
        <taxon>Kitasatosporales</taxon>
        <taxon>Streptomycetaceae</taxon>
        <taxon>Streptomyces</taxon>
    </lineage>
</organism>
<comment type="caution">
    <text evidence="2">The sequence shown here is derived from an EMBL/GenBank/DDBJ whole genome shotgun (WGS) entry which is preliminary data.</text>
</comment>
<gene>
    <name evidence="2" type="ORF">GCM10022403_008010</name>
</gene>
<protein>
    <submittedName>
        <fullName evidence="2">Uncharacterized protein</fullName>
    </submittedName>
</protein>
<sequence>MVLGCVMARTPKWQVIRPLLPIPTWPKEWGGRPEGYRHRVLLGFGTGRERRHRAPDSGSPGAGSAEEGMGA</sequence>
<dbReference type="EMBL" id="BAABDE010000005">
    <property type="protein sequence ID" value="GAA3775564.1"/>
    <property type="molecule type" value="Genomic_DNA"/>
</dbReference>
<reference evidence="3" key="1">
    <citation type="journal article" date="2019" name="Int. J. Syst. Evol. Microbiol.">
        <title>The Global Catalogue of Microorganisms (GCM) 10K type strain sequencing project: providing services to taxonomists for standard genome sequencing and annotation.</title>
        <authorList>
            <consortium name="The Broad Institute Genomics Platform"/>
            <consortium name="The Broad Institute Genome Sequencing Center for Infectious Disease"/>
            <person name="Wu L."/>
            <person name="Ma J."/>
        </authorList>
    </citation>
    <scope>NUCLEOTIDE SEQUENCE [LARGE SCALE GENOMIC DNA]</scope>
    <source>
        <strain evidence="3">JCM 17138</strain>
    </source>
</reference>
<evidence type="ECO:0000313" key="2">
    <source>
        <dbReference type="EMBL" id="GAA3775564.1"/>
    </source>
</evidence>
<feature type="region of interest" description="Disordered" evidence="1">
    <location>
        <begin position="47"/>
        <end position="71"/>
    </location>
</feature>
<dbReference type="Proteomes" id="UP001501009">
    <property type="component" value="Unassembled WGS sequence"/>
</dbReference>